<dbReference type="Gene3D" id="1.10.630.10">
    <property type="entry name" value="Cytochrome P450"/>
    <property type="match status" value="1"/>
</dbReference>
<dbReference type="RefSeq" id="WP_092904002.1">
    <property type="nucleotide sequence ID" value="NZ_FOZS01000002.1"/>
</dbReference>
<dbReference type="OrthoDB" id="9881at2157"/>
<dbReference type="PANTHER" id="PTHR24291:SF50">
    <property type="entry name" value="BIFUNCTIONAL ALBAFLAVENONE MONOOXYGENASE_TERPENE SYNTHASE"/>
    <property type="match status" value="1"/>
</dbReference>
<evidence type="ECO:0000256" key="3">
    <source>
        <dbReference type="ARBA" id="ARBA00022723"/>
    </source>
</evidence>
<keyword evidence="9" id="KW-1185">Reference proteome</keyword>
<evidence type="ECO:0000256" key="6">
    <source>
        <dbReference type="ARBA" id="ARBA00023033"/>
    </source>
</evidence>
<accession>A0A1I6RLX1</accession>
<sequence length="449" mass="51137">MSSDVTYPPGPRGLPVIGNTVDLSRDIFAFFEELRDEHGRVASYEVFGTDACMIAHPDAVQQVLLDDHDAFEKGEVLTRNLADAMGEGLFVTGGEQWQNQRTQVQPAFYRNRLNTYVPEMRTTAEETVEQWRDGMVVDVNHWMTKTTMDVLGRTLFGVDVTENPVVSEASDAILARFDTSRFWSFLPDRLPTPTNRRYRRKLDDLQTFVDELAQQRRQHPPENRGDDLLSILVGFLEASELTQEELRDNMVTFLFAGHETTALGLTYTLLCLAQHPEEQAALREEIDTVCGEAVAAEDLPELEQTERVIDEALRLYPPVYMFFREATRDVELEGYHIPEGTTLVLPQWAVHRDPAWWDDPKAFCPDRFAGDTDHPEYAHFPFGGGPRHCIGMRFARMEMKTVLATILSEYTFELASKPNPDLVASTNLKPGEPIEIELHERDDTEEVVQ</sequence>
<dbReference type="EMBL" id="FOZS01000002">
    <property type="protein sequence ID" value="SFS65731.1"/>
    <property type="molecule type" value="Genomic_DNA"/>
</dbReference>
<keyword evidence="3 7" id="KW-0479">Metal-binding</keyword>
<dbReference type="PRINTS" id="PR00385">
    <property type="entry name" value="P450"/>
</dbReference>
<organism evidence="8 9">
    <name type="scientific">Halostagnicola kamekurae</name>
    <dbReference type="NCBI Taxonomy" id="619731"/>
    <lineage>
        <taxon>Archaea</taxon>
        <taxon>Methanobacteriati</taxon>
        <taxon>Methanobacteriota</taxon>
        <taxon>Stenosarchaea group</taxon>
        <taxon>Halobacteria</taxon>
        <taxon>Halobacteriales</taxon>
        <taxon>Natrialbaceae</taxon>
        <taxon>Halostagnicola</taxon>
    </lineage>
</organism>
<dbReference type="InterPro" id="IPR017972">
    <property type="entry name" value="Cyt_P450_CS"/>
</dbReference>
<keyword evidence="6 7" id="KW-0503">Monooxygenase</keyword>
<dbReference type="Pfam" id="PF00067">
    <property type="entry name" value="p450"/>
    <property type="match status" value="1"/>
</dbReference>
<gene>
    <name evidence="8" type="ORF">SAMN04488556_1896</name>
</gene>
<evidence type="ECO:0000313" key="9">
    <source>
        <dbReference type="Proteomes" id="UP000199199"/>
    </source>
</evidence>
<keyword evidence="4 7" id="KW-0560">Oxidoreductase</keyword>
<dbReference type="GO" id="GO:0004497">
    <property type="term" value="F:monooxygenase activity"/>
    <property type="evidence" value="ECO:0007669"/>
    <property type="project" value="UniProtKB-KW"/>
</dbReference>
<evidence type="ECO:0000256" key="7">
    <source>
        <dbReference type="RuleBase" id="RU000461"/>
    </source>
</evidence>
<proteinExistence type="inferred from homology"/>
<evidence type="ECO:0000256" key="4">
    <source>
        <dbReference type="ARBA" id="ARBA00023002"/>
    </source>
</evidence>
<keyword evidence="2 7" id="KW-0349">Heme</keyword>
<evidence type="ECO:0000256" key="2">
    <source>
        <dbReference type="ARBA" id="ARBA00022617"/>
    </source>
</evidence>
<dbReference type="GO" id="GO:0020037">
    <property type="term" value="F:heme binding"/>
    <property type="evidence" value="ECO:0007669"/>
    <property type="project" value="InterPro"/>
</dbReference>
<evidence type="ECO:0000256" key="1">
    <source>
        <dbReference type="ARBA" id="ARBA00010617"/>
    </source>
</evidence>
<dbReference type="SUPFAM" id="SSF48264">
    <property type="entry name" value="Cytochrome P450"/>
    <property type="match status" value="1"/>
</dbReference>
<dbReference type="GO" id="GO:0005506">
    <property type="term" value="F:iron ion binding"/>
    <property type="evidence" value="ECO:0007669"/>
    <property type="project" value="InterPro"/>
</dbReference>
<keyword evidence="5 7" id="KW-0408">Iron</keyword>
<dbReference type="InterPro" id="IPR050196">
    <property type="entry name" value="Cytochrome_P450_Monoox"/>
</dbReference>
<dbReference type="PANTHER" id="PTHR24291">
    <property type="entry name" value="CYTOCHROME P450 FAMILY 4"/>
    <property type="match status" value="1"/>
</dbReference>
<dbReference type="InterPro" id="IPR001128">
    <property type="entry name" value="Cyt_P450"/>
</dbReference>
<dbReference type="Proteomes" id="UP000199199">
    <property type="component" value="Unassembled WGS sequence"/>
</dbReference>
<dbReference type="InterPro" id="IPR002401">
    <property type="entry name" value="Cyt_P450_E_grp-I"/>
</dbReference>
<comment type="similarity">
    <text evidence="1 7">Belongs to the cytochrome P450 family.</text>
</comment>
<evidence type="ECO:0000256" key="5">
    <source>
        <dbReference type="ARBA" id="ARBA00023004"/>
    </source>
</evidence>
<dbReference type="InterPro" id="IPR036396">
    <property type="entry name" value="Cyt_P450_sf"/>
</dbReference>
<protein>
    <submittedName>
        <fullName evidence="8">Cytochrome P450</fullName>
    </submittedName>
</protein>
<reference evidence="9" key="1">
    <citation type="submission" date="2016-10" db="EMBL/GenBank/DDBJ databases">
        <authorList>
            <person name="Varghese N."/>
            <person name="Submissions S."/>
        </authorList>
    </citation>
    <scope>NUCLEOTIDE SEQUENCE [LARGE SCALE GENOMIC DNA]</scope>
    <source>
        <strain evidence="9">DSM 22427</strain>
    </source>
</reference>
<dbReference type="AlphaFoldDB" id="A0A1I6RLX1"/>
<evidence type="ECO:0000313" key="8">
    <source>
        <dbReference type="EMBL" id="SFS65731.1"/>
    </source>
</evidence>
<dbReference type="GO" id="GO:0016705">
    <property type="term" value="F:oxidoreductase activity, acting on paired donors, with incorporation or reduction of molecular oxygen"/>
    <property type="evidence" value="ECO:0007669"/>
    <property type="project" value="InterPro"/>
</dbReference>
<dbReference type="PRINTS" id="PR00463">
    <property type="entry name" value="EP450I"/>
</dbReference>
<dbReference type="PROSITE" id="PS00086">
    <property type="entry name" value="CYTOCHROME_P450"/>
    <property type="match status" value="1"/>
</dbReference>
<name>A0A1I6RLX1_9EURY</name>